<dbReference type="PANTHER" id="PTHR43751">
    <property type="entry name" value="SULFATASE"/>
    <property type="match status" value="1"/>
</dbReference>
<dbReference type="Gene3D" id="3.40.720.10">
    <property type="entry name" value="Alkaline Phosphatase, subunit A"/>
    <property type="match status" value="1"/>
</dbReference>
<accession>A0A430K1L3</accession>
<keyword evidence="1" id="KW-1133">Transmembrane helix</keyword>
<feature type="domain" description="Sulfatase N-terminal" evidence="2">
    <location>
        <begin position="468"/>
        <end position="748"/>
    </location>
</feature>
<dbReference type="OrthoDB" id="9786870at2"/>
<dbReference type="EMBL" id="RQPJ01000014">
    <property type="protein sequence ID" value="RTE52866.1"/>
    <property type="molecule type" value="Genomic_DNA"/>
</dbReference>
<feature type="transmembrane region" description="Helical" evidence="1">
    <location>
        <begin position="188"/>
        <end position="208"/>
    </location>
</feature>
<dbReference type="InterPro" id="IPR017850">
    <property type="entry name" value="Alkaline_phosphatase_core_sf"/>
</dbReference>
<dbReference type="Pfam" id="PF00884">
    <property type="entry name" value="Sulfatase"/>
    <property type="match status" value="1"/>
</dbReference>
<dbReference type="CDD" id="cd16148">
    <property type="entry name" value="sulfatase_like"/>
    <property type="match status" value="1"/>
</dbReference>
<feature type="transmembrane region" description="Helical" evidence="1">
    <location>
        <begin position="295"/>
        <end position="321"/>
    </location>
</feature>
<organism evidence="3 4">
    <name type="scientific">Arenibacter aquaticus</name>
    <dbReference type="NCBI Taxonomy" id="2489054"/>
    <lineage>
        <taxon>Bacteria</taxon>
        <taxon>Pseudomonadati</taxon>
        <taxon>Bacteroidota</taxon>
        <taxon>Flavobacteriia</taxon>
        <taxon>Flavobacteriales</taxon>
        <taxon>Flavobacteriaceae</taxon>
        <taxon>Arenibacter</taxon>
    </lineage>
</organism>
<feature type="transmembrane region" description="Helical" evidence="1">
    <location>
        <begin position="384"/>
        <end position="404"/>
    </location>
</feature>
<dbReference type="Proteomes" id="UP000267585">
    <property type="component" value="Unassembled WGS sequence"/>
</dbReference>
<evidence type="ECO:0000313" key="4">
    <source>
        <dbReference type="Proteomes" id="UP000267585"/>
    </source>
</evidence>
<evidence type="ECO:0000313" key="3">
    <source>
        <dbReference type="EMBL" id="RTE52866.1"/>
    </source>
</evidence>
<reference evidence="3 4" key="1">
    <citation type="submission" date="2018-11" db="EMBL/GenBank/DDBJ databases">
        <title>Arenibacter aquaticus sp.nov., a marine bacterium isolated from surface seawater in the South China Sea.</title>
        <authorList>
            <person name="Guo J."/>
            <person name="Sun J."/>
        </authorList>
    </citation>
    <scope>NUCLEOTIDE SEQUENCE [LARGE SCALE GENOMIC DNA]</scope>
    <source>
        <strain evidence="3 4">GUO666</strain>
    </source>
</reference>
<name>A0A430K1L3_9FLAO</name>
<keyword evidence="1" id="KW-0812">Transmembrane</keyword>
<dbReference type="InterPro" id="IPR052701">
    <property type="entry name" value="GAG_Ulvan_Degrading_Sulfatases"/>
</dbReference>
<protein>
    <recommendedName>
        <fullName evidence="2">Sulfatase N-terminal domain-containing protein</fullName>
    </recommendedName>
</protein>
<comment type="caution">
    <text evidence="3">The sequence shown here is derived from an EMBL/GenBank/DDBJ whole genome shotgun (WGS) entry which is preliminary data.</text>
</comment>
<feature type="transmembrane region" description="Helical" evidence="1">
    <location>
        <begin position="259"/>
        <end position="283"/>
    </location>
</feature>
<dbReference type="RefSeq" id="WP_126163090.1">
    <property type="nucleotide sequence ID" value="NZ_RQPJ01000014.1"/>
</dbReference>
<evidence type="ECO:0000256" key="1">
    <source>
        <dbReference type="SAM" id="Phobius"/>
    </source>
</evidence>
<keyword evidence="1" id="KW-0472">Membrane</keyword>
<proteinExistence type="predicted"/>
<feature type="transmembrane region" description="Helical" evidence="1">
    <location>
        <begin position="353"/>
        <end position="372"/>
    </location>
</feature>
<dbReference type="PANTHER" id="PTHR43751:SF3">
    <property type="entry name" value="SULFATASE N-TERMINAL DOMAIN-CONTAINING PROTEIN"/>
    <property type="match status" value="1"/>
</dbReference>
<keyword evidence="4" id="KW-1185">Reference proteome</keyword>
<dbReference type="SUPFAM" id="SSF53649">
    <property type="entry name" value="Alkaline phosphatase-like"/>
    <property type="match status" value="1"/>
</dbReference>
<gene>
    <name evidence="3" type="ORF">EHW67_14455</name>
</gene>
<dbReference type="AlphaFoldDB" id="A0A430K1L3"/>
<dbReference type="InterPro" id="IPR000917">
    <property type="entry name" value="Sulfatase_N"/>
</dbReference>
<evidence type="ECO:0000259" key="2">
    <source>
        <dbReference type="Pfam" id="PF00884"/>
    </source>
</evidence>
<sequence length="851" mass="96740">MTSMVTLVAANMIRYRLRGILFTVVVLIGASVCKANLWEKDISRVMLSAAVPQHLSGTSPTTKGKEQSVKFIEKELRYYAPEAGSVSIVWKSGNHTLEEAMSWNDHTGRVKSFLQNSMLLEQDTFKIRLRIPLGSSFEYLFWISKNAQGHYQDHWDSHSGGRMVVSDASPILKEAQYVKRIDNKKSQIVARGWMLLLVLLGVYGLLWGLRNRMLITNSAVDKRGAIISMGLSLLLFHALARSEIVGVDPRYIFKSPSLILRIVKAGFEDFIYVIGLVLLFGILERWSRGIRLKNTVYGIFVFLVILSTLVAYTNISTVVYLGKPFNYQWFYYSDFLGSDDATNALQENLSLKILANLMAFCLSVFILSKILYLSYQLISVPRRVKYFVVPLSFMAVILLFNRAYRVEGTWSKGQSQNAVIAFVHSIFSSSTEASFFSAILPEGTSEFSPTEGTPIVNVGKPENKSHVKNVLFIVLESAGSVYLDGYGGSYQLTPNLNSYEDEAVLFTDIYAHAPGTNQSLVSILGSMYPYLSYKSLTNEAPDFDHPTMSSILKKVGYRTSFFTSADLNFLSSNKFLANRGLDHIEDYRRISCDEQFKQDIYEEGNGIDDICLSDRFFSWLDENSYQNFFSMIWTVQGHYPYFYAQEEVDFGVGDVYFNRYLNALKHNDELIGQVMRGLESRGLAETTLVVVTGDHGEAFGQHGQYGHGSSIYEENLRVPLYFINRSLFHGEQKKDIGGLKDLATTVFPIINKNIPEVWQGRDLLNTHFEEAFFFSPWSDYLFGYRKGNMKFIFNESQNMVEAYDLSTDFGEKVNLFSPDLKDEVKHARKRLGAWVQYQDKFVKGILRKNDD</sequence>